<dbReference type="PANTHER" id="PTHR11493:SF47">
    <property type="entry name" value="SULFITE REDUCTASE [NADPH] SUBUNIT BETA"/>
    <property type="match status" value="1"/>
</dbReference>
<dbReference type="Pfam" id="PF01077">
    <property type="entry name" value="NIR_SIR"/>
    <property type="match status" value="2"/>
</dbReference>
<dbReference type="GO" id="GO:0020037">
    <property type="term" value="F:heme binding"/>
    <property type="evidence" value="ECO:0007669"/>
    <property type="project" value="InterPro"/>
</dbReference>
<evidence type="ECO:0000256" key="6">
    <source>
        <dbReference type="ARBA" id="ARBA00022723"/>
    </source>
</evidence>
<comment type="similarity">
    <text evidence="3">Belongs to the nitrite and sulfite reductase 4Fe-4S domain family.</text>
</comment>
<protein>
    <submittedName>
        <fullName evidence="12">NADPH-dependent assimilatory sulfite reductase hemoprotein subunit</fullName>
    </submittedName>
</protein>
<dbReference type="AlphaFoldDB" id="A0A2S8F222"/>
<evidence type="ECO:0000256" key="7">
    <source>
        <dbReference type="ARBA" id="ARBA00023002"/>
    </source>
</evidence>
<dbReference type="FunFam" id="3.30.413.10:FF:000014">
    <property type="entry name" value="Sulfite reductase [ferredoxin], chloroplastic"/>
    <property type="match status" value="1"/>
</dbReference>
<keyword evidence="7" id="KW-0560">Oxidoreductase</keyword>
<dbReference type="GO" id="GO:0050311">
    <property type="term" value="F:sulfite reductase (ferredoxin) activity"/>
    <property type="evidence" value="ECO:0007669"/>
    <property type="project" value="TreeGrafter"/>
</dbReference>
<dbReference type="NCBIfam" id="NF010029">
    <property type="entry name" value="PRK13504.1"/>
    <property type="match status" value="1"/>
</dbReference>
<feature type="domain" description="Nitrite/Sulfite reductase ferredoxin-like" evidence="11">
    <location>
        <begin position="68"/>
        <end position="129"/>
    </location>
</feature>
<dbReference type="PANTHER" id="PTHR11493">
    <property type="entry name" value="SULFITE REDUCTASE [NADPH] SUBUNIT BETA-RELATED"/>
    <property type="match status" value="1"/>
</dbReference>
<evidence type="ECO:0000256" key="2">
    <source>
        <dbReference type="ARBA" id="ARBA00001966"/>
    </source>
</evidence>
<dbReference type="InterPro" id="IPR045169">
    <property type="entry name" value="NO2/SO3_Rdtase_4Fe4S_prot"/>
</dbReference>
<dbReference type="SUPFAM" id="SSF55124">
    <property type="entry name" value="Nitrite/Sulfite reductase N-terminal domain-like"/>
    <property type="match status" value="2"/>
</dbReference>
<dbReference type="InterPro" id="IPR006067">
    <property type="entry name" value="NO2/SO3_Rdtase_4Fe4S_dom"/>
</dbReference>
<feature type="domain" description="Nitrite/Sulfite reductase ferredoxin-like" evidence="11">
    <location>
        <begin position="352"/>
        <end position="418"/>
    </location>
</feature>
<keyword evidence="8" id="KW-0408">Iron</keyword>
<evidence type="ECO:0000313" key="13">
    <source>
        <dbReference type="Proteomes" id="UP000240009"/>
    </source>
</evidence>
<evidence type="ECO:0000256" key="3">
    <source>
        <dbReference type="ARBA" id="ARBA00010429"/>
    </source>
</evidence>
<dbReference type="GO" id="GO:0009337">
    <property type="term" value="C:sulfite reductase complex (NADPH)"/>
    <property type="evidence" value="ECO:0007669"/>
    <property type="project" value="TreeGrafter"/>
</dbReference>
<dbReference type="GO" id="GO:0046872">
    <property type="term" value="F:metal ion binding"/>
    <property type="evidence" value="ECO:0007669"/>
    <property type="project" value="UniProtKB-KW"/>
</dbReference>
<dbReference type="Pfam" id="PF03460">
    <property type="entry name" value="NIR_SIR_ferr"/>
    <property type="match status" value="2"/>
</dbReference>
<evidence type="ECO:0000259" key="11">
    <source>
        <dbReference type="Pfam" id="PF03460"/>
    </source>
</evidence>
<reference evidence="12 13" key="1">
    <citation type="submission" date="2018-02" db="EMBL/GenBank/DDBJ databases">
        <title>Comparative genomes isolates from brazilian mangrove.</title>
        <authorList>
            <person name="Araujo J.E."/>
            <person name="Taketani R.G."/>
            <person name="Silva M.C.P."/>
            <person name="Loureco M.V."/>
            <person name="Andreote F.D."/>
        </authorList>
    </citation>
    <scope>NUCLEOTIDE SEQUENCE [LARGE SCALE GENOMIC DNA]</scope>
    <source>
        <strain evidence="12 13">HEX-2 MGV</strain>
    </source>
</reference>
<comment type="cofactor">
    <cofactor evidence="2">
        <name>[4Fe-4S] cluster</name>
        <dbReference type="ChEBI" id="CHEBI:49883"/>
    </cofactor>
</comment>
<keyword evidence="4" id="KW-0004">4Fe-4S</keyword>
<dbReference type="Gene3D" id="3.30.413.10">
    <property type="entry name" value="Sulfite Reductase Hemoprotein, domain 1"/>
    <property type="match status" value="2"/>
</dbReference>
<evidence type="ECO:0000313" key="12">
    <source>
        <dbReference type="EMBL" id="PQO26193.1"/>
    </source>
</evidence>
<dbReference type="RefSeq" id="WP_105358049.1">
    <property type="nucleotide sequence ID" value="NZ_PUIA01000069.1"/>
</dbReference>
<dbReference type="GO" id="GO:0051539">
    <property type="term" value="F:4 iron, 4 sulfur cluster binding"/>
    <property type="evidence" value="ECO:0007669"/>
    <property type="project" value="UniProtKB-KW"/>
</dbReference>
<dbReference type="InterPro" id="IPR005117">
    <property type="entry name" value="NiRdtase/SiRdtase_haem-b_fer"/>
</dbReference>
<evidence type="ECO:0000256" key="8">
    <source>
        <dbReference type="ARBA" id="ARBA00023004"/>
    </source>
</evidence>
<dbReference type="Proteomes" id="UP000240009">
    <property type="component" value="Unassembled WGS sequence"/>
</dbReference>
<keyword evidence="9" id="KW-0411">Iron-sulfur</keyword>
<feature type="domain" description="Nitrite/sulphite reductase 4Fe-4S" evidence="10">
    <location>
        <begin position="429"/>
        <end position="566"/>
    </location>
</feature>
<name>A0A2S8F222_9BACT</name>
<sequence length="569" mass="63311">MASTENKLSPVEGIKDESNYLRGTVAEELSDGTDHFSKESIQLIKHFGMYQQDDRDARASNRAAGGGKDYIMMVRTRLPAGLLTGQQLLEELDLCDEIGNGTLRITSRQATQFHGIQKSDVRQLMQRMKGVGLTTLGACGDVNRNVMCCPAPFKNNELHDTIQKTSFAIADHFAPRTGAYREIFLQDPETGEKTRVDENGDAVVEPIYGKHYLPRKFKMGICLPEDNCIDVYTQDLGMIAVHEGGKILGYNILVGGGMGRTPSADKTFPALGMKLTYVSPEDLIGVCEAVVKVQRDFGNREDRKVARLKYTVRNMGLPEFKKKVEEYFGRALPEPHEADVTDFDDHKGWSAQGDGKWFYGLNVENGRIADTDQCTLKTAIREVCTTLNPGIHFTGHQDIIFSDIAEEDKPKLEAILKKQNVELTEEISNTLRWSMACVAWPTCGLSITESERALPGMVDDLEKEVAKLGLQDEKFTLRMTGCPNGCARPYNSDIGLVGRAKEKYTMFLGGRLLGNRLSYIYKDMVPAEEVVPELVKVFTVFKQQRSEGESLGDFCDRLGQEKLLEATGG</sequence>
<dbReference type="Gene3D" id="3.90.480.20">
    <property type="match status" value="2"/>
</dbReference>
<accession>A0A2S8F222</accession>
<gene>
    <name evidence="12" type="ORF">C5Y96_22395</name>
</gene>
<dbReference type="EMBL" id="PUIA01000069">
    <property type="protein sequence ID" value="PQO26193.1"/>
    <property type="molecule type" value="Genomic_DNA"/>
</dbReference>
<keyword evidence="5" id="KW-0349">Heme</keyword>
<evidence type="ECO:0000256" key="4">
    <source>
        <dbReference type="ARBA" id="ARBA00022485"/>
    </source>
</evidence>
<evidence type="ECO:0000256" key="9">
    <source>
        <dbReference type="ARBA" id="ARBA00023014"/>
    </source>
</evidence>
<dbReference type="SUPFAM" id="SSF56014">
    <property type="entry name" value="Nitrite and sulphite reductase 4Fe-4S domain-like"/>
    <property type="match status" value="2"/>
</dbReference>
<dbReference type="GO" id="GO:0000103">
    <property type="term" value="P:sulfate assimilation"/>
    <property type="evidence" value="ECO:0007669"/>
    <property type="project" value="TreeGrafter"/>
</dbReference>
<dbReference type="InterPro" id="IPR006066">
    <property type="entry name" value="NO2/SO3_Rdtase_FeS/sirohaem_BS"/>
</dbReference>
<comment type="caution">
    <text evidence="12">The sequence shown here is derived from an EMBL/GenBank/DDBJ whole genome shotgun (WGS) entry which is preliminary data.</text>
</comment>
<dbReference type="OrthoDB" id="9803707at2"/>
<dbReference type="InterPro" id="IPR036136">
    <property type="entry name" value="Nit/Sulf_reduc_fer-like_dom_sf"/>
</dbReference>
<feature type="domain" description="Nitrite/sulphite reductase 4Fe-4S" evidence="10">
    <location>
        <begin position="169"/>
        <end position="330"/>
    </location>
</feature>
<proteinExistence type="inferred from homology"/>
<comment type="cofactor">
    <cofactor evidence="1">
        <name>siroheme</name>
        <dbReference type="ChEBI" id="CHEBI:60052"/>
    </cofactor>
</comment>
<evidence type="ECO:0000259" key="10">
    <source>
        <dbReference type="Pfam" id="PF01077"/>
    </source>
</evidence>
<dbReference type="PRINTS" id="PR00397">
    <property type="entry name" value="SIROHAEM"/>
</dbReference>
<dbReference type="GO" id="GO:0016002">
    <property type="term" value="F:sulfite reductase activity"/>
    <property type="evidence" value="ECO:0007669"/>
    <property type="project" value="TreeGrafter"/>
</dbReference>
<dbReference type="PROSITE" id="PS00365">
    <property type="entry name" value="NIR_SIR"/>
    <property type="match status" value="1"/>
</dbReference>
<evidence type="ECO:0000256" key="1">
    <source>
        <dbReference type="ARBA" id="ARBA00001929"/>
    </source>
</evidence>
<organism evidence="12 13">
    <name type="scientific">Blastopirellula marina</name>
    <dbReference type="NCBI Taxonomy" id="124"/>
    <lineage>
        <taxon>Bacteria</taxon>
        <taxon>Pseudomonadati</taxon>
        <taxon>Planctomycetota</taxon>
        <taxon>Planctomycetia</taxon>
        <taxon>Pirellulales</taxon>
        <taxon>Pirellulaceae</taxon>
        <taxon>Blastopirellula</taxon>
    </lineage>
</organism>
<dbReference type="InterPro" id="IPR045854">
    <property type="entry name" value="NO2/SO3_Rdtase_4Fe4S_sf"/>
</dbReference>
<keyword evidence="6" id="KW-0479">Metal-binding</keyword>
<evidence type="ECO:0000256" key="5">
    <source>
        <dbReference type="ARBA" id="ARBA00022617"/>
    </source>
</evidence>